<dbReference type="SMART" id="SM00034">
    <property type="entry name" value="CLECT"/>
    <property type="match status" value="1"/>
</dbReference>
<dbReference type="Gene3D" id="3.10.100.10">
    <property type="entry name" value="Mannose-Binding Protein A, subunit A"/>
    <property type="match status" value="1"/>
</dbReference>
<dbReference type="PROSITE" id="PS50041">
    <property type="entry name" value="C_TYPE_LECTIN_2"/>
    <property type="match status" value="1"/>
</dbReference>
<feature type="coiled-coil region" evidence="2">
    <location>
        <begin position="196"/>
        <end position="244"/>
    </location>
</feature>
<proteinExistence type="predicted"/>
<feature type="transmembrane region" description="Helical" evidence="3">
    <location>
        <begin position="56"/>
        <end position="80"/>
    </location>
</feature>
<keyword evidence="3" id="KW-0472">Membrane</keyword>
<name>A0A8C4SD30_ERPCA</name>
<keyword evidence="3" id="KW-0812">Transmembrane</keyword>
<dbReference type="CDD" id="cd03590">
    <property type="entry name" value="CLECT_DC-SIGN_like"/>
    <property type="match status" value="1"/>
</dbReference>
<keyword evidence="6" id="KW-1185">Reference proteome</keyword>
<evidence type="ECO:0000313" key="6">
    <source>
        <dbReference type="Proteomes" id="UP000694620"/>
    </source>
</evidence>
<dbReference type="PANTHER" id="PTHR22803">
    <property type="entry name" value="MANNOSE, PHOSPHOLIPASE, LECTIN RECEPTOR RELATED"/>
    <property type="match status" value="1"/>
</dbReference>
<evidence type="ECO:0000256" key="3">
    <source>
        <dbReference type="SAM" id="Phobius"/>
    </source>
</evidence>
<dbReference type="InterPro" id="IPR016187">
    <property type="entry name" value="CTDL_fold"/>
</dbReference>
<dbReference type="RefSeq" id="XP_028654147.1">
    <property type="nucleotide sequence ID" value="XM_028798314.2"/>
</dbReference>
<dbReference type="AlphaFoldDB" id="A0A8C4SD30"/>
<dbReference type="GO" id="GO:0030246">
    <property type="term" value="F:carbohydrate binding"/>
    <property type="evidence" value="ECO:0007669"/>
    <property type="project" value="UniProtKB-KW"/>
</dbReference>
<dbReference type="Ensembl" id="ENSECRT00000014822.1">
    <property type="protein sequence ID" value="ENSECRP00000014566.1"/>
    <property type="gene ID" value="ENSECRG00000009715.1"/>
</dbReference>
<organism evidence="5 6">
    <name type="scientific">Erpetoichthys calabaricus</name>
    <name type="common">Rope fish</name>
    <name type="synonym">Calamoichthys calabaricus</name>
    <dbReference type="NCBI Taxonomy" id="27687"/>
    <lineage>
        <taxon>Eukaryota</taxon>
        <taxon>Metazoa</taxon>
        <taxon>Chordata</taxon>
        <taxon>Craniata</taxon>
        <taxon>Vertebrata</taxon>
        <taxon>Euteleostomi</taxon>
        <taxon>Actinopterygii</taxon>
        <taxon>Polypteriformes</taxon>
        <taxon>Polypteridae</taxon>
        <taxon>Erpetoichthys</taxon>
    </lineage>
</organism>
<dbReference type="GeneTree" id="ENSGT00940000164508"/>
<dbReference type="Proteomes" id="UP000694620">
    <property type="component" value="Chromosome 3"/>
</dbReference>
<evidence type="ECO:0000313" key="5">
    <source>
        <dbReference type="Ensembl" id="ENSECRP00000014566.1"/>
    </source>
</evidence>
<evidence type="ECO:0000256" key="1">
    <source>
        <dbReference type="ARBA" id="ARBA00022734"/>
    </source>
</evidence>
<dbReference type="InterPro" id="IPR050111">
    <property type="entry name" value="C-type_lectin/snaclec_domain"/>
</dbReference>
<keyword evidence="3" id="KW-1133">Transmembrane helix</keyword>
<keyword evidence="2" id="KW-0175">Coiled coil</keyword>
<protein>
    <submittedName>
        <fullName evidence="5">C-type lectin domain family 4 member M-like</fullName>
    </submittedName>
</protein>
<sequence>MDPQQLFQKEMWEKQSESSILMSELSASDNIHKCNIEPQSGNTEKLRKGKEWHSSMLPYCLLGIGILLVLMSIGILSVLYKLKALHEKETNNMQGMQDKQLPLKSFQSTADLSEGLKFAQDLTNTQELVQNLIALQKQAETSTISIQRDLQALTHTEIQVLRSVERMEFALQNLSIQIMESELSDNEQVLHLFEEIKLTKATAENLSVALEATQEEGSTILQGLKSAQHEIQNLSLSLDSHTRDITDQEWLLVQDIKQIDYAIQALGVQLKEYLINDTEQGLQLLQEIKNVKETTENISLSQVDLQDQDQVLKAAQNQTDMLHMVLSILFKVAGLDSCPTNFQHFKDSCYHFSTETKQWQEAQTFCSTLKSHLLVINDANEQNYVKTTAKGEVFWIGLHDSVNEGAFQWVDGTDFTNVDKFWDENQPDNWKDGEDCINISSSGKWNDNICTSKLKFICEMKKKSLDDWIQEQMEAINLKRHSKLTRQQ</sequence>
<reference evidence="5" key="2">
    <citation type="submission" date="2025-08" db="UniProtKB">
        <authorList>
            <consortium name="Ensembl"/>
        </authorList>
    </citation>
    <scope>IDENTIFICATION</scope>
</reference>
<dbReference type="InterPro" id="IPR033989">
    <property type="entry name" value="CD209-like_CTLD"/>
</dbReference>
<dbReference type="InterPro" id="IPR001304">
    <property type="entry name" value="C-type_lectin-like"/>
</dbReference>
<dbReference type="GeneID" id="114648959"/>
<dbReference type="Pfam" id="PF00059">
    <property type="entry name" value="Lectin_C"/>
    <property type="match status" value="1"/>
</dbReference>
<dbReference type="SUPFAM" id="SSF56436">
    <property type="entry name" value="C-type lectin-like"/>
    <property type="match status" value="1"/>
</dbReference>
<evidence type="ECO:0000259" key="4">
    <source>
        <dbReference type="PROSITE" id="PS50041"/>
    </source>
</evidence>
<dbReference type="InterPro" id="IPR016186">
    <property type="entry name" value="C-type_lectin-like/link_sf"/>
</dbReference>
<evidence type="ECO:0000256" key="2">
    <source>
        <dbReference type="SAM" id="Coils"/>
    </source>
</evidence>
<keyword evidence="1" id="KW-0430">Lectin</keyword>
<feature type="domain" description="C-type lectin" evidence="4">
    <location>
        <begin position="345"/>
        <end position="459"/>
    </location>
</feature>
<reference evidence="5" key="1">
    <citation type="submission" date="2021-06" db="EMBL/GenBank/DDBJ databases">
        <authorList>
            <consortium name="Wellcome Sanger Institute Data Sharing"/>
        </authorList>
    </citation>
    <scope>NUCLEOTIDE SEQUENCE [LARGE SCALE GENOMIC DNA]</scope>
</reference>
<accession>A0A8C4SD30</accession>
<gene>
    <name evidence="5" type="primary">LOC114648959</name>
</gene>
<reference evidence="5" key="3">
    <citation type="submission" date="2025-09" db="UniProtKB">
        <authorList>
            <consortium name="Ensembl"/>
        </authorList>
    </citation>
    <scope>IDENTIFICATION</scope>
</reference>